<dbReference type="RefSeq" id="XP_031564635.1">
    <property type="nucleotide sequence ID" value="XM_031708775.1"/>
</dbReference>
<dbReference type="Proteomes" id="UP000515163">
    <property type="component" value="Unplaced"/>
</dbReference>
<proteinExistence type="predicted"/>
<evidence type="ECO:0000256" key="1">
    <source>
        <dbReference type="SAM" id="MobiDB-lite"/>
    </source>
</evidence>
<feature type="region of interest" description="Disordered" evidence="1">
    <location>
        <begin position="1"/>
        <end position="21"/>
    </location>
</feature>
<reference evidence="4" key="1">
    <citation type="submission" date="2025-08" db="UniProtKB">
        <authorList>
            <consortium name="RefSeq"/>
        </authorList>
    </citation>
    <scope>IDENTIFICATION</scope>
    <source>
        <tissue evidence="4">Tentacle</tissue>
    </source>
</reference>
<dbReference type="Gene3D" id="2.10.60.10">
    <property type="entry name" value="CD59"/>
    <property type="match status" value="1"/>
</dbReference>
<keyword evidence="2" id="KW-0812">Transmembrane</keyword>
<dbReference type="InParanoid" id="A0A6P8IER9"/>
<dbReference type="GeneID" id="116300016"/>
<keyword evidence="2" id="KW-1133">Transmembrane helix</keyword>
<dbReference type="AlphaFoldDB" id="A0A6P8IER9"/>
<dbReference type="InterPro" id="IPR045860">
    <property type="entry name" value="Snake_toxin-like_sf"/>
</dbReference>
<evidence type="ECO:0000313" key="3">
    <source>
        <dbReference type="Proteomes" id="UP000515163"/>
    </source>
</evidence>
<organism evidence="3 4">
    <name type="scientific">Actinia tenebrosa</name>
    <name type="common">Australian red waratah sea anemone</name>
    <dbReference type="NCBI Taxonomy" id="6105"/>
    <lineage>
        <taxon>Eukaryota</taxon>
        <taxon>Metazoa</taxon>
        <taxon>Cnidaria</taxon>
        <taxon>Anthozoa</taxon>
        <taxon>Hexacorallia</taxon>
        <taxon>Actiniaria</taxon>
        <taxon>Actiniidae</taxon>
        <taxon>Actinia</taxon>
    </lineage>
</organism>
<keyword evidence="3" id="KW-1185">Reference proteome</keyword>
<name>A0A6P8IER9_ACTTE</name>
<dbReference type="SUPFAM" id="SSF57302">
    <property type="entry name" value="Snake toxin-like"/>
    <property type="match status" value="1"/>
</dbReference>
<evidence type="ECO:0000313" key="4">
    <source>
        <dbReference type="RefSeq" id="XP_031564635.1"/>
    </source>
</evidence>
<accession>A0A6P8IER9</accession>
<dbReference type="KEGG" id="aten:116300016"/>
<sequence length="141" mass="15174">MTCCNTSSCNSDSSGGSSSNPSCYTCVSTSSYQDCENKAILTRCSSTTSYCYKMDYKLSSSSDREGSIYKKGCIADASSCSQLRSNYLSSILIDECNVYCCTGSGCNAGSVQQFSVVILMTCAVVFFISQNLFFLPLDTQL</sequence>
<evidence type="ECO:0000256" key="2">
    <source>
        <dbReference type="SAM" id="Phobius"/>
    </source>
</evidence>
<protein>
    <submittedName>
        <fullName evidence="4">Urokinase plasminogen activator surface receptor-like</fullName>
    </submittedName>
</protein>
<dbReference type="CDD" id="cd00117">
    <property type="entry name" value="TFP"/>
    <property type="match status" value="1"/>
</dbReference>
<feature type="transmembrane region" description="Helical" evidence="2">
    <location>
        <begin position="114"/>
        <end position="135"/>
    </location>
</feature>
<dbReference type="OrthoDB" id="10451902at2759"/>
<keyword evidence="2" id="KW-0472">Membrane</keyword>
<gene>
    <name evidence="4" type="primary">LOC116300016</name>
</gene>